<sequence length="391" mass="42100">MASSYEDFLGDSYDYNSQTFDADKAKQEAEEKKERFNIILFGATGVGKSSLVNAVFGEEIVKSGVGKPVTQHLSKIKVPKKGMVLWDTKGIESKDYEETINQLKKEIKSSFDNYSHLDDVPHLGWMCIDASGARVEPRDIELIGILKEYDIPIVIVFTKTLEDDTDEFVREAINEIDSHHGSYVSGNYVCVNSRERKIGKFTVPVSGLDELVDSSFKCLPEAKRGAKQALKKAQMVKMGERLEAMKSGARNIVHGASAAAGAVGASPIPGSDAPLIAAVQSGMIYKINSEFELDTSTSTTTSVVAGILGITAVAQVGKAVVSNALKFIPGVGSLIGGAISAATAVALTQAVGHAYIQVLVSYYNKETGIVELPESTTSILSVFKEHFSFKK</sequence>
<comment type="subcellular location">
    <subcellularLocation>
        <location evidence="1">Membrane</location>
        <topology evidence="1">Multi-pass membrane protein</topology>
    </subcellularLocation>
</comment>
<dbReference type="Gene3D" id="3.40.50.300">
    <property type="entry name" value="P-loop containing nucleotide triphosphate hydrolases"/>
    <property type="match status" value="1"/>
</dbReference>
<dbReference type="InterPro" id="IPR006073">
    <property type="entry name" value="GTP-bd"/>
</dbReference>
<keyword evidence="3" id="KW-1133">Transmembrane helix</keyword>
<evidence type="ECO:0000256" key="2">
    <source>
        <dbReference type="ARBA" id="ARBA00022692"/>
    </source>
</evidence>
<accession>A0A9Q9N1R2</accession>
<dbReference type="GO" id="GO:0005525">
    <property type="term" value="F:GTP binding"/>
    <property type="evidence" value="ECO:0007669"/>
    <property type="project" value="InterPro"/>
</dbReference>
<name>A0A9Q9N1R2_RAOOR</name>
<dbReference type="EMBL" id="CP104459">
    <property type="protein sequence ID" value="UXE41650.1"/>
    <property type="molecule type" value="Genomic_DNA"/>
</dbReference>
<dbReference type="InterPro" id="IPR027417">
    <property type="entry name" value="P-loop_NTPase"/>
</dbReference>
<dbReference type="AlphaFoldDB" id="A0A9Q9N1R2"/>
<protein>
    <submittedName>
        <fullName evidence="6">50S ribosome-binding GTPase</fullName>
    </submittedName>
</protein>
<keyword evidence="2" id="KW-0812">Transmembrane</keyword>
<dbReference type="PANTHER" id="PTHR11649">
    <property type="entry name" value="MSS1/TRME-RELATED GTP-BINDING PROTEIN"/>
    <property type="match status" value="1"/>
</dbReference>
<evidence type="ECO:0000313" key="6">
    <source>
        <dbReference type="EMBL" id="UXE41650.1"/>
    </source>
</evidence>
<evidence type="ECO:0000256" key="1">
    <source>
        <dbReference type="ARBA" id="ARBA00004141"/>
    </source>
</evidence>
<evidence type="ECO:0000259" key="5">
    <source>
        <dbReference type="Pfam" id="PF01926"/>
    </source>
</evidence>
<feature type="domain" description="G" evidence="5">
    <location>
        <begin position="38"/>
        <end position="159"/>
    </location>
</feature>
<geneLocation type="plasmid" evidence="6 7">
    <name>pMQB_Silv108.3</name>
</geneLocation>
<keyword evidence="4" id="KW-0472">Membrane</keyword>
<organism evidence="6 7">
    <name type="scientific">Raoultella ornithinolytica</name>
    <name type="common">Klebsiella ornithinolytica</name>
    <dbReference type="NCBI Taxonomy" id="54291"/>
    <lineage>
        <taxon>Bacteria</taxon>
        <taxon>Pseudomonadati</taxon>
        <taxon>Pseudomonadota</taxon>
        <taxon>Gammaproteobacteria</taxon>
        <taxon>Enterobacterales</taxon>
        <taxon>Enterobacteriaceae</taxon>
        <taxon>Klebsiella/Raoultella group</taxon>
        <taxon>Raoultella</taxon>
    </lineage>
</organism>
<dbReference type="Pfam" id="PF05128">
    <property type="entry name" value="DUF697"/>
    <property type="match status" value="1"/>
</dbReference>
<dbReference type="InterPro" id="IPR021147">
    <property type="entry name" value="DUF697"/>
</dbReference>
<dbReference type="CDD" id="cd00882">
    <property type="entry name" value="Ras_like_GTPase"/>
    <property type="match status" value="1"/>
</dbReference>
<dbReference type="Pfam" id="PF01926">
    <property type="entry name" value="MMR_HSR1"/>
    <property type="match status" value="1"/>
</dbReference>
<keyword evidence="6" id="KW-0614">Plasmid</keyword>
<evidence type="ECO:0000256" key="3">
    <source>
        <dbReference type="ARBA" id="ARBA00022989"/>
    </source>
</evidence>
<dbReference type="PANTHER" id="PTHR11649:SF13">
    <property type="entry name" value="ENGB-TYPE G DOMAIN-CONTAINING PROTEIN"/>
    <property type="match status" value="1"/>
</dbReference>
<gene>
    <name evidence="6" type="ORF">N2J37_30915</name>
</gene>
<proteinExistence type="predicted"/>
<evidence type="ECO:0000256" key="4">
    <source>
        <dbReference type="ARBA" id="ARBA00023136"/>
    </source>
</evidence>
<dbReference type="RefSeq" id="WP_114447050.1">
    <property type="nucleotide sequence ID" value="NZ_CP104459.1"/>
</dbReference>
<dbReference type="Proteomes" id="UP001064206">
    <property type="component" value="Plasmid pMQB_Silv108.3"/>
</dbReference>
<evidence type="ECO:0000313" key="7">
    <source>
        <dbReference type="Proteomes" id="UP001064206"/>
    </source>
</evidence>
<dbReference type="GO" id="GO:0016020">
    <property type="term" value="C:membrane"/>
    <property type="evidence" value="ECO:0007669"/>
    <property type="project" value="UniProtKB-SubCell"/>
</dbReference>
<dbReference type="SUPFAM" id="SSF52540">
    <property type="entry name" value="P-loop containing nucleoside triphosphate hydrolases"/>
    <property type="match status" value="1"/>
</dbReference>
<reference evidence="6" key="1">
    <citation type="submission" date="2022-09" db="EMBL/GenBank/DDBJ databases">
        <title>Multidrug resistance Raoultella ornithinolytica Strain MQB_Silv_108.</title>
        <authorList>
            <person name="Quintela-Baluja M."/>
        </authorList>
    </citation>
    <scope>NUCLEOTIDE SEQUENCE</scope>
    <source>
        <strain evidence="6">MQB_Silv_108</strain>
        <plasmid evidence="6">pMQB_Silv108.3</plasmid>
    </source>
</reference>